<dbReference type="EMBL" id="KN846952">
    <property type="protein sequence ID" value="KIV81289.1"/>
    <property type="molecule type" value="Genomic_DNA"/>
</dbReference>
<dbReference type="AlphaFoldDB" id="A0A0D1YJV6"/>
<feature type="signal peptide" evidence="1">
    <location>
        <begin position="1"/>
        <end position="22"/>
    </location>
</feature>
<dbReference type="HOGENOM" id="CLU_844770_0_0_1"/>
<name>A0A0D1YJV6_9EURO</name>
<accession>A0A0D1YJV6</accession>
<evidence type="ECO:0000313" key="2">
    <source>
        <dbReference type="EMBL" id="KIV81289.1"/>
    </source>
</evidence>
<evidence type="ECO:0000256" key="1">
    <source>
        <dbReference type="SAM" id="SignalP"/>
    </source>
</evidence>
<sequence length="329" mass="38112">MDRERKLRQGLLILCCLIAVSGVHFENGDTRWLEDLLQREEDAWSPRVGPEDYWDLKDARTRQSGSWHGCASAFASAFPGRHPKYPELRSQLRHALEEMSLLTDSPQQKLSRGLRQYTWEHFDWKMSLWLVLFSCAVPFTWPCSSKIWETQRHDLQQLASFLTTSSLFENENLTTTLLEDWIQKLASLFCNPGAEPAEPGPIYVVAFWVCEESDDIFIAHFQTLRVRSTLCRDTGPEPTKYQYRCIFEKNESCSSLIDNNLVIGKRVPKYHDAGLYSESALPYWREIVRRSALLLDHRCPTPVVGDGREFGPDEPETLKEVKLTRSYFV</sequence>
<proteinExistence type="predicted"/>
<evidence type="ECO:0000313" key="3">
    <source>
        <dbReference type="Proteomes" id="UP000053599"/>
    </source>
</evidence>
<reference evidence="2 3" key="1">
    <citation type="submission" date="2015-01" db="EMBL/GenBank/DDBJ databases">
        <title>The Genome Sequence of Exophiala sideris CBS121828.</title>
        <authorList>
            <consortium name="The Broad Institute Genomics Platform"/>
            <person name="Cuomo C."/>
            <person name="de Hoog S."/>
            <person name="Gorbushina A."/>
            <person name="Stielow B."/>
            <person name="Teixiera M."/>
            <person name="Abouelleil A."/>
            <person name="Chapman S.B."/>
            <person name="Priest M."/>
            <person name="Young S.K."/>
            <person name="Wortman J."/>
            <person name="Nusbaum C."/>
            <person name="Birren B."/>
        </authorList>
    </citation>
    <scope>NUCLEOTIDE SEQUENCE [LARGE SCALE GENOMIC DNA]</scope>
    <source>
        <strain evidence="2 3">CBS 121828</strain>
    </source>
</reference>
<feature type="chain" id="PRO_5002237133" evidence="1">
    <location>
        <begin position="23"/>
        <end position="329"/>
    </location>
</feature>
<organism evidence="2 3">
    <name type="scientific">Exophiala sideris</name>
    <dbReference type="NCBI Taxonomy" id="1016849"/>
    <lineage>
        <taxon>Eukaryota</taxon>
        <taxon>Fungi</taxon>
        <taxon>Dikarya</taxon>
        <taxon>Ascomycota</taxon>
        <taxon>Pezizomycotina</taxon>
        <taxon>Eurotiomycetes</taxon>
        <taxon>Chaetothyriomycetidae</taxon>
        <taxon>Chaetothyriales</taxon>
        <taxon>Herpotrichiellaceae</taxon>
        <taxon>Exophiala</taxon>
    </lineage>
</organism>
<keyword evidence="1" id="KW-0732">Signal</keyword>
<gene>
    <name evidence="2" type="ORF">PV11_03485</name>
</gene>
<dbReference type="Proteomes" id="UP000053599">
    <property type="component" value="Unassembled WGS sequence"/>
</dbReference>
<protein>
    <submittedName>
        <fullName evidence="2">Uncharacterized protein</fullName>
    </submittedName>
</protein>
<dbReference type="OrthoDB" id="4119116at2759"/>